<name>A0ACB5T254_AMBMO</name>
<dbReference type="Proteomes" id="UP001165064">
    <property type="component" value="Unassembled WGS sequence"/>
</dbReference>
<gene>
    <name evidence="1" type="ORF">Amon02_000392500</name>
</gene>
<dbReference type="EMBL" id="BSXS01002576">
    <property type="protein sequence ID" value="GME79390.1"/>
    <property type="molecule type" value="Genomic_DNA"/>
</dbReference>
<sequence>MAPVSVVSPSHPACQCDHSHNIEKVADLKTKASKQEPIEHALEDIFGSKLRLTTFETDADVDPIPLNWYSPDPKVRGPVTPSRYKSGLAKHNTIGAHGGPYSIYHALSIGTKQLDAKHTPDYTNAHPPVNFAQQPSWSEPGKIVSIDPFGHLAPWLFKDLAASENVDVKPTMSITKAILSIPEIKEAVQKGELKPDGEIVLNEEGEMAVSKIAVDPVWYLPGVAERLGVSENDLRRALFEDTNGMYPELVTRPDIKTFCPPIGGITVYIFGEVENIPKEDKRLSLRVHDECSGSDVFLSDICSCRCYLIFGLIEAAKEAQRGGNGVVAYYRKEGRSLGEVTKYLVYNARKRSGDTADAYFHRTECIAGVKDARFQELMPDILHWMGIKKIDRMLSMSNMKYDAIVNSGIDIVERVEIPDEMLPADSRVEIDAKIASGYFTNGHVYTQDELKAVEGRKWESI</sequence>
<organism evidence="1 2">
    <name type="scientific">Ambrosiozyma monospora</name>
    <name type="common">Yeast</name>
    <name type="synonym">Endomycopsis monosporus</name>
    <dbReference type="NCBI Taxonomy" id="43982"/>
    <lineage>
        <taxon>Eukaryota</taxon>
        <taxon>Fungi</taxon>
        <taxon>Dikarya</taxon>
        <taxon>Ascomycota</taxon>
        <taxon>Saccharomycotina</taxon>
        <taxon>Pichiomycetes</taxon>
        <taxon>Pichiales</taxon>
        <taxon>Pichiaceae</taxon>
        <taxon>Ambrosiozyma</taxon>
    </lineage>
</organism>
<reference evidence="1" key="1">
    <citation type="submission" date="2023-04" db="EMBL/GenBank/DDBJ databases">
        <title>Ambrosiozyma monospora NBRC 10751.</title>
        <authorList>
            <person name="Ichikawa N."/>
            <person name="Sato H."/>
            <person name="Tonouchi N."/>
        </authorList>
    </citation>
    <scope>NUCLEOTIDE SEQUENCE</scope>
    <source>
        <strain evidence="1">NBRC 10751</strain>
    </source>
</reference>
<evidence type="ECO:0000313" key="2">
    <source>
        <dbReference type="Proteomes" id="UP001165064"/>
    </source>
</evidence>
<proteinExistence type="predicted"/>
<comment type="caution">
    <text evidence="1">The sequence shown here is derived from an EMBL/GenBank/DDBJ whole genome shotgun (WGS) entry which is preliminary data.</text>
</comment>
<evidence type="ECO:0000313" key="1">
    <source>
        <dbReference type="EMBL" id="GME79390.1"/>
    </source>
</evidence>
<keyword evidence="2" id="KW-1185">Reference proteome</keyword>
<protein>
    <submittedName>
        <fullName evidence="1">Unnamed protein product</fullName>
    </submittedName>
</protein>
<accession>A0ACB5T254</accession>